<protein>
    <submittedName>
        <fullName evidence="1">Uncharacterized protein</fullName>
    </submittedName>
</protein>
<organism evidence="1 2">
    <name type="scientific">Streptomyces lavendofoliae</name>
    <dbReference type="NCBI Taxonomy" id="67314"/>
    <lineage>
        <taxon>Bacteria</taxon>
        <taxon>Bacillati</taxon>
        <taxon>Actinomycetota</taxon>
        <taxon>Actinomycetes</taxon>
        <taxon>Kitasatosporales</taxon>
        <taxon>Streptomycetaceae</taxon>
        <taxon>Streptomyces</taxon>
    </lineage>
</organism>
<accession>A0A918I427</accession>
<dbReference type="Proteomes" id="UP000636661">
    <property type="component" value="Unassembled WGS sequence"/>
</dbReference>
<reference evidence="1" key="2">
    <citation type="submission" date="2020-09" db="EMBL/GenBank/DDBJ databases">
        <authorList>
            <person name="Sun Q."/>
            <person name="Ohkuma M."/>
        </authorList>
    </citation>
    <scope>NUCLEOTIDE SEQUENCE</scope>
    <source>
        <strain evidence="1">JCM 4391</strain>
    </source>
</reference>
<name>A0A918I427_9ACTN</name>
<dbReference type="EMBL" id="BMTP01000038">
    <property type="protein sequence ID" value="GGU68628.1"/>
    <property type="molecule type" value="Genomic_DNA"/>
</dbReference>
<keyword evidence="2" id="KW-1185">Reference proteome</keyword>
<gene>
    <name evidence="1" type="ORF">GCM10010274_66160</name>
</gene>
<evidence type="ECO:0000313" key="1">
    <source>
        <dbReference type="EMBL" id="GGU68628.1"/>
    </source>
</evidence>
<reference evidence="1" key="1">
    <citation type="journal article" date="2014" name="Int. J. Syst. Evol. Microbiol.">
        <title>Complete genome sequence of Corynebacterium casei LMG S-19264T (=DSM 44701T), isolated from a smear-ripened cheese.</title>
        <authorList>
            <consortium name="US DOE Joint Genome Institute (JGI-PGF)"/>
            <person name="Walter F."/>
            <person name="Albersmeier A."/>
            <person name="Kalinowski J."/>
            <person name="Ruckert C."/>
        </authorList>
    </citation>
    <scope>NUCLEOTIDE SEQUENCE</scope>
    <source>
        <strain evidence="1">JCM 4391</strain>
    </source>
</reference>
<evidence type="ECO:0000313" key="2">
    <source>
        <dbReference type="Proteomes" id="UP000636661"/>
    </source>
</evidence>
<sequence>MKVGWPEVGTGARLARHGVPAHWSGRWRTRVQPGWSEEDKIAVARLRKRCLELAVEVSGHLFWVEIVAEKRASARSELEAATRAAATAVLAVTEATVSAWRAARALPRVIIPPATSRPAPLGSWTGHETTSVSGTALALACVIPAATPAAADTSACTHHWSGPQVCIRVEGRNHWNQVTAIWTNPPKSVKKRTVWLTQDGNRVGKAQMARRKGKTLSYTWSGFDQGTGAKMCVRCKDIDRVACDKTKYIGNRTSFWQRSVRHSWGARGTPQSREPMQC</sequence>
<proteinExistence type="predicted"/>
<comment type="caution">
    <text evidence="1">The sequence shown here is derived from an EMBL/GenBank/DDBJ whole genome shotgun (WGS) entry which is preliminary data.</text>
</comment>
<dbReference type="AlphaFoldDB" id="A0A918I427"/>